<gene>
    <name evidence="3" type="ORF">DRE_04617</name>
</gene>
<evidence type="ECO:0000256" key="2">
    <source>
        <dbReference type="SAM" id="MobiDB-lite"/>
    </source>
</evidence>
<feature type="region of interest" description="Disordered" evidence="2">
    <location>
        <begin position="39"/>
        <end position="85"/>
    </location>
</feature>
<feature type="coiled-coil region" evidence="1">
    <location>
        <begin position="400"/>
        <end position="435"/>
    </location>
</feature>
<evidence type="ECO:0008006" key="5">
    <source>
        <dbReference type="Google" id="ProtNLM"/>
    </source>
</evidence>
<dbReference type="AlphaFoldDB" id="W7I1F1"/>
<dbReference type="PANTHER" id="PTHR31027:SF2">
    <property type="entry name" value="LEBERCILIN DOMAIN-CONTAINING PROTEIN"/>
    <property type="match status" value="1"/>
</dbReference>
<sequence>MAEAAVERKVKPEKPDESKFQGELSKLQQEHETLMKNLNDVKAKLDSRKPAGSNGPQDRQSVLRKELSEIRSIQSSKKSSKQNLFERQKALNDSIAAKITAQKLARAKVPYKSTDEMDQEIARLEARVEAGNLKIVDERRALDTISSLRKQKKSFADFDVSQAAIEKDRAALADIRKQMDDPETKALSDRYNEITKELDAIKAEQDSVFQNLNGLRDERTKWQKEQQDKFQEIKSLKDTYYAQKKAHRDYEQEAWKARKEKYQAEREAYEKKKKLDMAKELLEEASFKAFTGEIHTCENLIRYFDPSSTFKKTDEQASQFKASVGRTVSDEPKGMKVLKKDEEDYFIGGSGKKKGGKKGKPAGGEAAAPSKFSLSIGILEELAKVDVPAPTGPEDFPALIEKLKAKLQGYQENQEKVTQENIAKAKNKIAELEKADRIEDAIADVSIEDKAE</sequence>
<feature type="compositionally biased region" description="Basic and acidic residues" evidence="2">
    <location>
        <begin position="1"/>
        <end position="20"/>
    </location>
</feature>
<protein>
    <recommendedName>
        <fullName evidence="5">Nuclear segregation protein Bfr1</fullName>
    </recommendedName>
</protein>
<name>W7I1F1_9PEZI</name>
<keyword evidence="1" id="KW-0175">Coiled coil</keyword>
<dbReference type="GO" id="GO:0005783">
    <property type="term" value="C:endoplasmic reticulum"/>
    <property type="evidence" value="ECO:0007669"/>
    <property type="project" value="TreeGrafter"/>
</dbReference>
<dbReference type="HOGENOM" id="CLU_023943_1_0_1"/>
<keyword evidence="4" id="KW-1185">Reference proteome</keyword>
<dbReference type="GO" id="GO:1990904">
    <property type="term" value="C:ribonucleoprotein complex"/>
    <property type="evidence" value="ECO:0007669"/>
    <property type="project" value="TreeGrafter"/>
</dbReference>
<feature type="compositionally biased region" description="Basic and acidic residues" evidence="2">
    <location>
        <begin position="39"/>
        <end position="49"/>
    </location>
</feature>
<evidence type="ECO:0000313" key="4">
    <source>
        <dbReference type="Proteomes" id="UP000024837"/>
    </source>
</evidence>
<feature type="coiled-coil region" evidence="1">
    <location>
        <begin position="247"/>
        <end position="279"/>
    </location>
</feature>
<dbReference type="Proteomes" id="UP000024837">
    <property type="component" value="Unassembled WGS sequence"/>
</dbReference>
<feature type="region of interest" description="Disordered" evidence="2">
    <location>
        <begin position="1"/>
        <end position="25"/>
    </location>
</feature>
<evidence type="ECO:0000256" key="1">
    <source>
        <dbReference type="SAM" id="Coils"/>
    </source>
</evidence>
<dbReference type="OrthoDB" id="2195113at2759"/>
<dbReference type="GO" id="GO:0003729">
    <property type="term" value="F:mRNA binding"/>
    <property type="evidence" value="ECO:0007669"/>
    <property type="project" value="TreeGrafter"/>
</dbReference>
<dbReference type="GO" id="GO:0008298">
    <property type="term" value="P:intracellular mRNA localization"/>
    <property type="evidence" value="ECO:0007669"/>
    <property type="project" value="TreeGrafter"/>
</dbReference>
<reference evidence="3 4" key="1">
    <citation type="submission" date="2013-05" db="EMBL/GenBank/DDBJ databases">
        <title>Drechslerella stenobrocha genome reveals carnivorous origination and mechanical trapping mechanism of predatory fungi.</title>
        <authorList>
            <person name="Liu X."/>
            <person name="Zhang W."/>
            <person name="Liu K."/>
        </authorList>
    </citation>
    <scope>NUCLEOTIDE SEQUENCE [LARGE SCALE GENOMIC DNA]</scope>
    <source>
        <strain evidence="3 4">248</strain>
    </source>
</reference>
<accession>W7I1F1</accession>
<proteinExistence type="predicted"/>
<dbReference type="GO" id="GO:0042175">
    <property type="term" value="C:nuclear outer membrane-endoplasmic reticulum membrane network"/>
    <property type="evidence" value="ECO:0007669"/>
    <property type="project" value="TreeGrafter"/>
</dbReference>
<dbReference type="EMBL" id="KI966421">
    <property type="protein sequence ID" value="EWC46043.1"/>
    <property type="molecule type" value="Genomic_DNA"/>
</dbReference>
<organism evidence="3 4">
    <name type="scientific">Drechslerella stenobrocha 248</name>
    <dbReference type="NCBI Taxonomy" id="1043628"/>
    <lineage>
        <taxon>Eukaryota</taxon>
        <taxon>Fungi</taxon>
        <taxon>Dikarya</taxon>
        <taxon>Ascomycota</taxon>
        <taxon>Pezizomycotina</taxon>
        <taxon>Orbiliomycetes</taxon>
        <taxon>Orbiliales</taxon>
        <taxon>Orbiliaceae</taxon>
        <taxon>Drechslerella</taxon>
    </lineage>
</organism>
<dbReference type="InterPro" id="IPR039604">
    <property type="entry name" value="Bfr1"/>
</dbReference>
<evidence type="ECO:0000313" key="3">
    <source>
        <dbReference type="EMBL" id="EWC46043.1"/>
    </source>
</evidence>
<dbReference type="PANTHER" id="PTHR31027">
    <property type="entry name" value="NUCLEAR SEGREGATION PROTEIN BFR1"/>
    <property type="match status" value="1"/>
</dbReference>